<dbReference type="Pfam" id="PF07690">
    <property type="entry name" value="MFS_1"/>
    <property type="match status" value="1"/>
</dbReference>
<reference evidence="7 8" key="1">
    <citation type="journal article" date="2017" name="Int. J. Syst. Evol. Microbiol.">
        <title>Pseudokineococcus basanitobsidens sp. nov., isolated from volcanic rock.</title>
        <authorList>
            <person name="Lee D.W."/>
            <person name="Park M.Y."/>
            <person name="Kim J.J."/>
            <person name="Kim B.S."/>
        </authorList>
    </citation>
    <scope>NUCLEOTIDE SEQUENCE [LARGE SCALE GENOMIC DNA]</scope>
    <source>
        <strain evidence="7 8">DSM 103726</strain>
    </source>
</reference>
<dbReference type="InterPro" id="IPR051788">
    <property type="entry name" value="MFS_Transporter"/>
</dbReference>
<evidence type="ECO:0000256" key="4">
    <source>
        <dbReference type="ARBA" id="ARBA00023136"/>
    </source>
</evidence>
<feature type="transmembrane region" description="Helical" evidence="5">
    <location>
        <begin position="79"/>
        <end position="96"/>
    </location>
</feature>
<dbReference type="InterPro" id="IPR011701">
    <property type="entry name" value="MFS"/>
</dbReference>
<gene>
    <name evidence="7" type="ORF">WDZ17_01840</name>
</gene>
<dbReference type="RefSeq" id="WP_339573429.1">
    <property type="nucleotide sequence ID" value="NZ_JBBIAA010000001.1"/>
</dbReference>
<feature type="transmembrane region" description="Helical" evidence="5">
    <location>
        <begin position="44"/>
        <end position="67"/>
    </location>
</feature>
<dbReference type="Proteomes" id="UP001387100">
    <property type="component" value="Unassembled WGS sequence"/>
</dbReference>
<evidence type="ECO:0000313" key="7">
    <source>
        <dbReference type="EMBL" id="MEJ5944039.1"/>
    </source>
</evidence>
<protein>
    <submittedName>
        <fullName evidence="7">MFS transporter</fullName>
    </submittedName>
</protein>
<keyword evidence="4 5" id="KW-0472">Membrane</keyword>
<evidence type="ECO:0000256" key="1">
    <source>
        <dbReference type="ARBA" id="ARBA00004651"/>
    </source>
</evidence>
<comment type="subcellular location">
    <subcellularLocation>
        <location evidence="1">Cell membrane</location>
        <topology evidence="1">Multi-pass membrane protein</topology>
    </subcellularLocation>
</comment>
<dbReference type="CDD" id="cd17393">
    <property type="entry name" value="MFS_MosC_like"/>
    <property type="match status" value="1"/>
</dbReference>
<dbReference type="Gene3D" id="1.20.1250.20">
    <property type="entry name" value="MFS general substrate transporter like domains"/>
    <property type="match status" value="2"/>
</dbReference>
<feature type="domain" description="Major facilitator superfamily (MFS) profile" evidence="6">
    <location>
        <begin position="13"/>
        <end position="411"/>
    </location>
</feature>
<evidence type="ECO:0000256" key="3">
    <source>
        <dbReference type="ARBA" id="ARBA00022989"/>
    </source>
</evidence>
<keyword evidence="3 5" id="KW-1133">Transmembrane helix</keyword>
<dbReference type="InterPro" id="IPR020846">
    <property type="entry name" value="MFS_dom"/>
</dbReference>
<evidence type="ECO:0000259" key="6">
    <source>
        <dbReference type="PROSITE" id="PS50850"/>
    </source>
</evidence>
<dbReference type="InterPro" id="IPR036259">
    <property type="entry name" value="MFS_trans_sf"/>
</dbReference>
<accession>A0ABU8RG32</accession>
<evidence type="ECO:0000313" key="8">
    <source>
        <dbReference type="Proteomes" id="UP001387100"/>
    </source>
</evidence>
<dbReference type="EMBL" id="JBBIAA010000001">
    <property type="protein sequence ID" value="MEJ5944039.1"/>
    <property type="molecule type" value="Genomic_DNA"/>
</dbReference>
<feature type="transmembrane region" description="Helical" evidence="5">
    <location>
        <begin position="236"/>
        <end position="258"/>
    </location>
</feature>
<feature type="transmembrane region" description="Helical" evidence="5">
    <location>
        <begin position="360"/>
        <end position="379"/>
    </location>
</feature>
<feature type="transmembrane region" description="Helical" evidence="5">
    <location>
        <begin position="300"/>
        <end position="318"/>
    </location>
</feature>
<dbReference type="PANTHER" id="PTHR23514:SF13">
    <property type="entry name" value="INNER MEMBRANE PROTEIN YBJJ"/>
    <property type="match status" value="1"/>
</dbReference>
<feature type="transmembrane region" description="Helical" evidence="5">
    <location>
        <begin position="385"/>
        <end position="403"/>
    </location>
</feature>
<feature type="transmembrane region" description="Helical" evidence="5">
    <location>
        <begin position="143"/>
        <end position="166"/>
    </location>
</feature>
<keyword evidence="8" id="KW-1185">Reference proteome</keyword>
<comment type="caution">
    <text evidence="7">The sequence shown here is derived from an EMBL/GenBank/DDBJ whole genome shotgun (WGS) entry which is preliminary data.</text>
</comment>
<feature type="transmembrane region" description="Helical" evidence="5">
    <location>
        <begin position="270"/>
        <end position="288"/>
    </location>
</feature>
<feature type="transmembrane region" description="Helical" evidence="5">
    <location>
        <begin position="324"/>
        <end position="348"/>
    </location>
</feature>
<sequence>MPTPLPAPVVRRAVRATYVAFTASGFAFASWASRIPQVRDRLDLSTGALGLVLLAIAAGSVLALPAAGPLIARIGSRRMVTLMSVVLGGALVVVAGGTLAGALPVVVVGLFLLGLGNGAWDVGMNVQGAVVERHLGRTVMSRFHAGFSVGTVAGALLGTLLVRLDVPVTEHLAVVGLVTAAAVPLGVRAFVGDDSGADLGDPDPGVDVAAAAPAPEAAPAPAPRGAMASWREPRTVLIGLFVLAFAFAEGTANDWVAVAVIDGYGGAEELGTLTFAVFLTAMTLGRWFGPGLLDRYGRVATIRVMAVVALAGLGLFVLSGSLPLAVAGALLWGLGTALGFPLGMSAAADDPALAPGRVSVVASIGYVAFLAGPPLIGLLGEAAGILRALSVVAVLLVLALLVSGSVRPLAPSRPADRSAG</sequence>
<evidence type="ECO:0000256" key="5">
    <source>
        <dbReference type="SAM" id="Phobius"/>
    </source>
</evidence>
<dbReference type="SUPFAM" id="SSF103473">
    <property type="entry name" value="MFS general substrate transporter"/>
    <property type="match status" value="1"/>
</dbReference>
<proteinExistence type="predicted"/>
<dbReference type="PROSITE" id="PS50850">
    <property type="entry name" value="MFS"/>
    <property type="match status" value="1"/>
</dbReference>
<feature type="transmembrane region" description="Helical" evidence="5">
    <location>
        <begin position="172"/>
        <end position="191"/>
    </location>
</feature>
<evidence type="ECO:0000256" key="2">
    <source>
        <dbReference type="ARBA" id="ARBA00022692"/>
    </source>
</evidence>
<feature type="transmembrane region" description="Helical" evidence="5">
    <location>
        <begin position="12"/>
        <end position="32"/>
    </location>
</feature>
<keyword evidence="2 5" id="KW-0812">Transmembrane</keyword>
<name>A0ABU8RG32_9ACTN</name>
<dbReference type="PANTHER" id="PTHR23514">
    <property type="entry name" value="BYPASS OF STOP CODON PROTEIN 6"/>
    <property type="match status" value="1"/>
</dbReference>
<organism evidence="7 8">
    <name type="scientific">Pseudokineococcus basanitobsidens</name>
    <dbReference type="NCBI Taxonomy" id="1926649"/>
    <lineage>
        <taxon>Bacteria</taxon>
        <taxon>Bacillati</taxon>
        <taxon>Actinomycetota</taxon>
        <taxon>Actinomycetes</taxon>
        <taxon>Kineosporiales</taxon>
        <taxon>Kineosporiaceae</taxon>
        <taxon>Pseudokineococcus</taxon>
    </lineage>
</organism>